<feature type="compositionally biased region" description="Low complexity" evidence="3">
    <location>
        <begin position="247"/>
        <end position="256"/>
    </location>
</feature>
<feature type="domain" description="AMP-dependent synthetase/ligase" evidence="4">
    <location>
        <begin position="22"/>
        <end position="234"/>
    </location>
</feature>
<accession>A0A0M2GJD2</accession>
<feature type="domain" description="AMP-binding enzyme C-terminal" evidence="5">
    <location>
        <begin position="430"/>
        <end position="467"/>
    </location>
</feature>
<dbReference type="GO" id="GO:0031956">
    <property type="term" value="F:medium-chain fatty acid-CoA ligase activity"/>
    <property type="evidence" value="ECO:0007669"/>
    <property type="project" value="TreeGrafter"/>
</dbReference>
<dbReference type="Proteomes" id="UP000034786">
    <property type="component" value="Unassembled WGS sequence"/>
</dbReference>
<dbReference type="InterPro" id="IPR045851">
    <property type="entry name" value="AMP-bd_C_sf"/>
</dbReference>
<protein>
    <recommendedName>
        <fullName evidence="8">AMP-dependent synthetase/ligase domain-containing protein</fullName>
    </recommendedName>
</protein>
<dbReference type="InterPro" id="IPR042099">
    <property type="entry name" value="ANL_N_sf"/>
</dbReference>
<dbReference type="PATRIC" id="fig|284040.3.peg.1787"/>
<comment type="similarity">
    <text evidence="1">Belongs to the ATP-dependent AMP-binding enzyme family.</text>
</comment>
<dbReference type="Gene3D" id="3.30.300.30">
    <property type="match status" value="1"/>
</dbReference>
<name>A0A0M2GJD2_9ACTN</name>
<dbReference type="GO" id="GO:0006631">
    <property type="term" value="P:fatty acid metabolic process"/>
    <property type="evidence" value="ECO:0007669"/>
    <property type="project" value="TreeGrafter"/>
</dbReference>
<feature type="compositionally biased region" description="Basic residues" evidence="3">
    <location>
        <begin position="257"/>
        <end position="272"/>
    </location>
</feature>
<feature type="region of interest" description="Disordered" evidence="3">
    <location>
        <begin position="236"/>
        <end position="366"/>
    </location>
</feature>
<evidence type="ECO:0000313" key="7">
    <source>
        <dbReference type="Proteomes" id="UP000034786"/>
    </source>
</evidence>
<feature type="compositionally biased region" description="Basic and acidic residues" evidence="3">
    <location>
        <begin position="290"/>
        <end position="300"/>
    </location>
</feature>
<dbReference type="PANTHER" id="PTHR43201:SF5">
    <property type="entry name" value="MEDIUM-CHAIN ACYL-COA LIGASE ACSF2, MITOCHONDRIAL"/>
    <property type="match status" value="1"/>
</dbReference>
<evidence type="ECO:0008006" key="8">
    <source>
        <dbReference type="Google" id="ProtNLM"/>
    </source>
</evidence>
<dbReference type="AlphaFoldDB" id="A0A0M2GJD2"/>
<proteinExistence type="inferred from homology"/>
<dbReference type="PANTHER" id="PTHR43201">
    <property type="entry name" value="ACYL-COA SYNTHETASE"/>
    <property type="match status" value="1"/>
</dbReference>
<feature type="compositionally biased region" description="Pro residues" evidence="3">
    <location>
        <begin position="494"/>
        <end position="504"/>
    </location>
</feature>
<feature type="region of interest" description="Disordered" evidence="3">
    <location>
        <begin position="481"/>
        <end position="516"/>
    </location>
</feature>
<organism evidence="6 7">
    <name type="scientific">Streptomyces variegatus</name>
    <dbReference type="NCBI Taxonomy" id="284040"/>
    <lineage>
        <taxon>Bacteria</taxon>
        <taxon>Bacillati</taxon>
        <taxon>Actinomycetota</taxon>
        <taxon>Actinomycetes</taxon>
        <taxon>Kitasatosporales</taxon>
        <taxon>Streptomycetaceae</taxon>
        <taxon>Streptomyces</taxon>
    </lineage>
</organism>
<dbReference type="InterPro" id="IPR025110">
    <property type="entry name" value="AMP-bd_C"/>
</dbReference>
<evidence type="ECO:0000256" key="2">
    <source>
        <dbReference type="ARBA" id="ARBA00022598"/>
    </source>
</evidence>
<evidence type="ECO:0000313" key="6">
    <source>
        <dbReference type="EMBL" id="KJK38079.1"/>
    </source>
</evidence>
<keyword evidence="7" id="KW-1185">Reference proteome</keyword>
<evidence type="ECO:0000259" key="5">
    <source>
        <dbReference type="Pfam" id="PF13193"/>
    </source>
</evidence>
<comment type="caution">
    <text evidence="6">The sequence shown here is derived from an EMBL/GenBank/DDBJ whole genome shotgun (WGS) entry which is preliminary data.</text>
</comment>
<sequence>MTRDELIRPAPALLTEHAELVAPERVAYADSARGVTYAELERRTRALAGYLTRTGLARGDRVAICLGNCVEMVESCLAVLGAGMVGVPLDPRSSDAELAHFLRDSGAAFVITDTAHLVRLRRLGSPYDRLGALVTGPGPAPEGARWFRSAAESDGPAEIDTLGLDAPAWMLYTSGTTHRPKGVLSTQRAALWSVAACYAPLFGLSSADRLLWPLPLFHSFSHSLAILGVTAVGASRPDHRGADGPRRSAAGAAHGARAARRALHRAGRRARHVSPAGRLGRCGTSGAADVPRRRCTERSRSARRRGGGPGGSPVRRVRQHRDLRHDRGRSSRGPRVDGSCGPPVPGVEVRVVDPRSGEDVGDGAEGEFWVRSPGLMSGYHDRPEATAAALRDGWYRTGDLGRRVEHGHLRVTGRVSELIIRGGENIHPTEIEQALLRCPGVSDAVAVGVPHDVLGEVPIACVRAAGGGDAPARHRVLGAAHLHGRPGPRARAAPDPPLPRPPRPGKADGRLLPRLPPLARVGRW</sequence>
<dbReference type="SUPFAM" id="SSF56801">
    <property type="entry name" value="Acetyl-CoA synthetase-like"/>
    <property type="match status" value="1"/>
</dbReference>
<dbReference type="EMBL" id="JYJH01000013">
    <property type="protein sequence ID" value="KJK38079.1"/>
    <property type="molecule type" value="Genomic_DNA"/>
</dbReference>
<evidence type="ECO:0000259" key="4">
    <source>
        <dbReference type="Pfam" id="PF00501"/>
    </source>
</evidence>
<dbReference type="Gene3D" id="3.40.50.980">
    <property type="match status" value="1"/>
</dbReference>
<dbReference type="Pfam" id="PF13193">
    <property type="entry name" value="AMP-binding_C"/>
    <property type="match status" value="1"/>
</dbReference>
<keyword evidence="2" id="KW-0436">Ligase</keyword>
<dbReference type="Gene3D" id="3.40.50.12780">
    <property type="entry name" value="N-terminal domain of ligase-like"/>
    <property type="match status" value="1"/>
</dbReference>
<dbReference type="InterPro" id="IPR000873">
    <property type="entry name" value="AMP-dep_synth/lig_dom"/>
</dbReference>
<evidence type="ECO:0000256" key="3">
    <source>
        <dbReference type="SAM" id="MobiDB-lite"/>
    </source>
</evidence>
<gene>
    <name evidence="6" type="ORF">UK15_19660</name>
</gene>
<feature type="domain" description="AMP-dependent synthetase/ligase" evidence="4">
    <location>
        <begin position="335"/>
        <end position="380"/>
    </location>
</feature>
<evidence type="ECO:0000256" key="1">
    <source>
        <dbReference type="ARBA" id="ARBA00006432"/>
    </source>
</evidence>
<dbReference type="STRING" id="284040.UK15_19660"/>
<feature type="compositionally biased region" description="Basic and acidic residues" evidence="3">
    <location>
        <begin position="236"/>
        <end position="246"/>
    </location>
</feature>
<dbReference type="Pfam" id="PF00501">
    <property type="entry name" value="AMP-binding"/>
    <property type="match status" value="2"/>
</dbReference>
<reference evidence="7" key="1">
    <citation type="submission" date="2015-02" db="EMBL/GenBank/DDBJ databases">
        <authorList>
            <person name="Ju K.-S."/>
            <person name="Doroghazi J.R."/>
            <person name="Metcalf W."/>
        </authorList>
    </citation>
    <scope>NUCLEOTIDE SEQUENCE [LARGE SCALE GENOMIC DNA]</scope>
    <source>
        <strain evidence="7">NRRL B-16380</strain>
    </source>
</reference>